<evidence type="ECO:0000256" key="3">
    <source>
        <dbReference type="ARBA" id="ARBA00022989"/>
    </source>
</evidence>
<evidence type="ECO:0000256" key="5">
    <source>
        <dbReference type="SAM" id="MobiDB-lite"/>
    </source>
</evidence>
<organism evidence="8 9">
    <name type="scientific">Elsinoe batatas</name>
    <dbReference type="NCBI Taxonomy" id="2601811"/>
    <lineage>
        <taxon>Eukaryota</taxon>
        <taxon>Fungi</taxon>
        <taxon>Dikarya</taxon>
        <taxon>Ascomycota</taxon>
        <taxon>Pezizomycotina</taxon>
        <taxon>Dothideomycetes</taxon>
        <taxon>Dothideomycetidae</taxon>
        <taxon>Myriangiales</taxon>
        <taxon>Elsinoaceae</taxon>
        <taxon>Elsinoe</taxon>
    </lineage>
</organism>
<keyword evidence="2 6" id="KW-0812">Transmembrane</keyword>
<dbReference type="Pfam" id="PF00324">
    <property type="entry name" value="AA_permease"/>
    <property type="match status" value="2"/>
</dbReference>
<evidence type="ECO:0000313" key="9">
    <source>
        <dbReference type="Proteomes" id="UP000809789"/>
    </source>
</evidence>
<feature type="transmembrane region" description="Helical" evidence="6">
    <location>
        <begin position="165"/>
        <end position="185"/>
    </location>
</feature>
<keyword evidence="9" id="KW-1185">Reference proteome</keyword>
<dbReference type="InterPro" id="IPR050524">
    <property type="entry name" value="APC_YAT"/>
</dbReference>
<comment type="subcellular location">
    <subcellularLocation>
        <location evidence="1">Membrane</location>
        <topology evidence="1">Multi-pass membrane protein</topology>
    </subcellularLocation>
</comment>
<name>A0A8K0KYV8_9PEZI</name>
<keyword evidence="4 6" id="KW-0472">Membrane</keyword>
<feature type="domain" description="Amino acid permease/ SLC12A" evidence="7">
    <location>
        <begin position="67"/>
        <end position="112"/>
    </location>
</feature>
<dbReference type="GO" id="GO:0016020">
    <property type="term" value="C:membrane"/>
    <property type="evidence" value="ECO:0007669"/>
    <property type="project" value="UniProtKB-SubCell"/>
</dbReference>
<feature type="transmembrane region" description="Helical" evidence="6">
    <location>
        <begin position="96"/>
        <end position="116"/>
    </location>
</feature>
<evidence type="ECO:0000256" key="4">
    <source>
        <dbReference type="ARBA" id="ARBA00023136"/>
    </source>
</evidence>
<gene>
    <name evidence="8" type="ORF">KVT40_009274</name>
</gene>
<evidence type="ECO:0000256" key="1">
    <source>
        <dbReference type="ARBA" id="ARBA00004141"/>
    </source>
</evidence>
<protein>
    <recommendedName>
        <fullName evidence="7">Amino acid permease/ SLC12A domain-containing protein</fullName>
    </recommendedName>
</protein>
<evidence type="ECO:0000313" key="8">
    <source>
        <dbReference type="EMBL" id="KAG8622763.1"/>
    </source>
</evidence>
<dbReference type="Gene3D" id="1.20.1740.10">
    <property type="entry name" value="Amino acid/polyamine transporter I"/>
    <property type="match status" value="1"/>
</dbReference>
<evidence type="ECO:0000256" key="6">
    <source>
        <dbReference type="SAM" id="Phobius"/>
    </source>
</evidence>
<sequence>MSISNAPGRPLGSGDYEKEVGQASAERRGSRKASVMDAIKSNYALNEDDDYSIKKGDSTHRKLRPRHIQLIGIGGTIGTALFVQIGRGLLNGGPAALFLAFTIWCFVTLCVTNFVLSWFVSLVTASQLLNFAVMCFTYVMFKRALEAQGIDRNTLVYKSWFQPYMAYFAGSACLIMAFVGGYPVFLPGAWNVPTFLFSYTMIFNMDEIAEYEANYVPEPYKHSFDKWFNKIFS</sequence>
<feature type="domain" description="Amino acid permease/ SLC12A" evidence="7">
    <location>
        <begin position="115"/>
        <end position="203"/>
    </location>
</feature>
<comment type="caution">
    <text evidence="8">The sequence shown here is derived from an EMBL/GenBank/DDBJ whole genome shotgun (WGS) entry which is preliminary data.</text>
</comment>
<proteinExistence type="predicted"/>
<accession>A0A8K0KYV8</accession>
<dbReference type="AlphaFoldDB" id="A0A8K0KYV8"/>
<feature type="transmembrane region" description="Helical" evidence="6">
    <location>
        <begin position="128"/>
        <end position="145"/>
    </location>
</feature>
<keyword evidence="3 6" id="KW-1133">Transmembrane helix</keyword>
<dbReference type="InterPro" id="IPR004841">
    <property type="entry name" value="AA-permease/SLC12A_dom"/>
</dbReference>
<feature type="transmembrane region" description="Helical" evidence="6">
    <location>
        <begin position="70"/>
        <end position="90"/>
    </location>
</feature>
<feature type="compositionally biased region" description="Basic and acidic residues" evidence="5">
    <location>
        <begin position="15"/>
        <end position="28"/>
    </location>
</feature>
<dbReference type="Proteomes" id="UP000809789">
    <property type="component" value="Unassembled WGS sequence"/>
</dbReference>
<feature type="region of interest" description="Disordered" evidence="5">
    <location>
        <begin position="1"/>
        <end position="34"/>
    </location>
</feature>
<dbReference type="PANTHER" id="PTHR43341:SF15">
    <property type="entry name" value="GENERAL AMINO ACID PERMEASE AGP2"/>
    <property type="match status" value="1"/>
</dbReference>
<reference evidence="8" key="1">
    <citation type="submission" date="2021-07" db="EMBL/GenBank/DDBJ databases">
        <title>Elsinoe batatas strain:CRI-CJ2 Genome sequencing and assembly.</title>
        <authorList>
            <person name="Huang L."/>
        </authorList>
    </citation>
    <scope>NUCLEOTIDE SEQUENCE</scope>
    <source>
        <strain evidence="8">CRI-CJ2</strain>
    </source>
</reference>
<evidence type="ECO:0000256" key="2">
    <source>
        <dbReference type="ARBA" id="ARBA00022692"/>
    </source>
</evidence>
<dbReference type="GO" id="GO:0015171">
    <property type="term" value="F:amino acid transmembrane transporter activity"/>
    <property type="evidence" value="ECO:0007669"/>
    <property type="project" value="TreeGrafter"/>
</dbReference>
<dbReference type="EMBL" id="JAESVG020000012">
    <property type="protein sequence ID" value="KAG8622763.1"/>
    <property type="molecule type" value="Genomic_DNA"/>
</dbReference>
<dbReference type="OrthoDB" id="3941138at2759"/>
<evidence type="ECO:0000259" key="7">
    <source>
        <dbReference type="Pfam" id="PF00324"/>
    </source>
</evidence>
<dbReference type="PANTHER" id="PTHR43341">
    <property type="entry name" value="AMINO ACID PERMEASE"/>
    <property type="match status" value="1"/>
</dbReference>